<gene>
    <name evidence="2" type="ORF">RchiOBHm_Chr2g0118941</name>
</gene>
<name>A0A2P6RRW6_ROSCH</name>
<reference evidence="2 3" key="1">
    <citation type="journal article" date="2018" name="Nat. Genet.">
        <title>The Rosa genome provides new insights in the design of modern roses.</title>
        <authorList>
            <person name="Bendahmane M."/>
        </authorList>
    </citation>
    <scope>NUCLEOTIDE SEQUENCE [LARGE SCALE GENOMIC DNA]</scope>
    <source>
        <strain evidence="3">cv. Old Blush</strain>
    </source>
</reference>
<dbReference type="Gramene" id="PRQ49169">
    <property type="protein sequence ID" value="PRQ49169"/>
    <property type="gene ID" value="RchiOBHm_Chr2g0118941"/>
</dbReference>
<dbReference type="AlphaFoldDB" id="A0A2P6RRW6"/>
<proteinExistence type="predicted"/>
<evidence type="ECO:0000313" key="2">
    <source>
        <dbReference type="EMBL" id="PRQ49169.1"/>
    </source>
</evidence>
<evidence type="ECO:0000256" key="1">
    <source>
        <dbReference type="SAM" id="MobiDB-lite"/>
    </source>
</evidence>
<organism evidence="2 3">
    <name type="scientific">Rosa chinensis</name>
    <name type="common">China rose</name>
    <dbReference type="NCBI Taxonomy" id="74649"/>
    <lineage>
        <taxon>Eukaryota</taxon>
        <taxon>Viridiplantae</taxon>
        <taxon>Streptophyta</taxon>
        <taxon>Embryophyta</taxon>
        <taxon>Tracheophyta</taxon>
        <taxon>Spermatophyta</taxon>
        <taxon>Magnoliopsida</taxon>
        <taxon>eudicotyledons</taxon>
        <taxon>Gunneridae</taxon>
        <taxon>Pentapetalae</taxon>
        <taxon>rosids</taxon>
        <taxon>fabids</taxon>
        <taxon>Rosales</taxon>
        <taxon>Rosaceae</taxon>
        <taxon>Rosoideae</taxon>
        <taxon>Rosoideae incertae sedis</taxon>
        <taxon>Rosa</taxon>
    </lineage>
</organism>
<feature type="compositionally biased region" description="Basic residues" evidence="1">
    <location>
        <begin position="11"/>
        <end position="21"/>
    </location>
</feature>
<dbReference type="EMBL" id="PDCK01000040">
    <property type="protein sequence ID" value="PRQ49169.1"/>
    <property type="molecule type" value="Genomic_DNA"/>
</dbReference>
<accession>A0A2P6RRW6</accession>
<protein>
    <submittedName>
        <fullName evidence="2">Uncharacterized protein</fullName>
    </submittedName>
</protein>
<keyword evidence="3" id="KW-1185">Reference proteome</keyword>
<feature type="region of interest" description="Disordered" evidence="1">
    <location>
        <begin position="1"/>
        <end position="22"/>
    </location>
</feature>
<dbReference type="Proteomes" id="UP000238479">
    <property type="component" value="Chromosome 2"/>
</dbReference>
<feature type="compositionally biased region" description="Basic and acidic residues" evidence="1">
    <location>
        <begin position="1"/>
        <end position="10"/>
    </location>
</feature>
<evidence type="ECO:0000313" key="3">
    <source>
        <dbReference type="Proteomes" id="UP000238479"/>
    </source>
</evidence>
<comment type="caution">
    <text evidence="2">The sequence shown here is derived from an EMBL/GenBank/DDBJ whole genome shotgun (WGS) entry which is preliminary data.</text>
</comment>
<sequence>MLIESHFERQQKKRSKRRSGLRKAGLAGKIVCRLSNKHYYTKGFTRRFKTVVSRFAFQWSIEASSDETLSDDGFQLSYTNHWVDGL</sequence>